<evidence type="ECO:0000259" key="5">
    <source>
        <dbReference type="Pfam" id="PF00535"/>
    </source>
</evidence>
<dbReference type="OrthoDB" id="9800276at2"/>
<feature type="transmembrane region" description="Helical" evidence="4">
    <location>
        <begin position="293"/>
        <end position="316"/>
    </location>
</feature>
<evidence type="ECO:0000313" key="7">
    <source>
        <dbReference type="Proteomes" id="UP000192610"/>
    </source>
</evidence>
<dbReference type="GO" id="GO:0016757">
    <property type="term" value="F:glycosyltransferase activity"/>
    <property type="evidence" value="ECO:0007669"/>
    <property type="project" value="UniProtKB-KW"/>
</dbReference>
<accession>A0A1V9EMA3</accession>
<keyword evidence="4" id="KW-1133">Transmembrane helix</keyword>
<dbReference type="Proteomes" id="UP000192610">
    <property type="component" value="Unassembled WGS sequence"/>
</dbReference>
<evidence type="ECO:0000256" key="3">
    <source>
        <dbReference type="ARBA" id="ARBA00022679"/>
    </source>
</evidence>
<evidence type="ECO:0000256" key="2">
    <source>
        <dbReference type="ARBA" id="ARBA00022676"/>
    </source>
</evidence>
<reference evidence="7" key="1">
    <citation type="submission" date="2016-04" db="EMBL/GenBank/DDBJ databases">
        <authorList>
            <person name="Chen L."/>
            <person name="Zhuang W."/>
            <person name="Wang G."/>
        </authorList>
    </citation>
    <scope>NUCLEOTIDE SEQUENCE [LARGE SCALE GENOMIC DNA]</scope>
    <source>
        <strain evidence="7">17621</strain>
    </source>
</reference>
<dbReference type="Gene3D" id="3.90.550.10">
    <property type="entry name" value="Spore Coat Polysaccharide Biosynthesis Protein SpsA, Chain A"/>
    <property type="match status" value="1"/>
</dbReference>
<comment type="caution">
    <text evidence="6">The sequence shown here is derived from an EMBL/GenBank/DDBJ whole genome shotgun (WGS) entry which is preliminary data.</text>
</comment>
<protein>
    <submittedName>
        <fullName evidence="6">Glycosyl transferase family 2</fullName>
    </submittedName>
</protein>
<dbReference type="RefSeq" id="WP_081201316.1">
    <property type="nucleotide sequence ID" value="NZ_FOCZ01000002.1"/>
</dbReference>
<feature type="transmembrane region" description="Helical" evidence="4">
    <location>
        <begin position="351"/>
        <end position="371"/>
    </location>
</feature>
<gene>
    <name evidence="6" type="ORF">A4H97_07180</name>
</gene>
<dbReference type="STRING" id="354355.SAMN05660816_01460"/>
<comment type="similarity">
    <text evidence="1">Belongs to the glycosyltransferase 2 family.</text>
</comment>
<keyword evidence="4" id="KW-0472">Membrane</keyword>
<keyword evidence="4" id="KW-0812">Transmembrane</keyword>
<proteinExistence type="inferred from homology"/>
<evidence type="ECO:0000313" key="6">
    <source>
        <dbReference type="EMBL" id="OQP47278.1"/>
    </source>
</evidence>
<feature type="transmembrane region" description="Helical" evidence="4">
    <location>
        <begin position="12"/>
        <end position="33"/>
    </location>
</feature>
<dbReference type="PANTHER" id="PTHR43630">
    <property type="entry name" value="POLY-BETA-1,6-N-ACETYL-D-GLUCOSAMINE SYNTHASE"/>
    <property type="match status" value="1"/>
</dbReference>
<sequence length="379" mass="44777">MGEIQTFFITWWPWILFSLFCLVILIQLIYYIAFFRRVAFFKPASKEKTQTHAVSIIVCARDEANNLTKYLPGVLVQTYPTTHELIVVNHNSQDETRYLLDEFKKTFKNLQAINLEQEALGIPGKKYPLSIGIKEAKHEILLLTDADCVPASEFWLQKMQEAYHDGVEIVLGYGAYNKKPGVLNKIIRFETFHSALQYMSYALAGLPYMGVGRNLSYKRELFFRQKGFSSINHVASGDDDLFINQVATKHNVNVVLDQEAFTLSEPKRKFGDWVRQKNRHYSTSKFYKPVHKFLLGLYSTSHFFLYPLFVLCLLFFDWRLTLGVFGVRFLWQAVVYYNAMKKMNEKDLFYWWWILDIWMFIHYFIFAPSIWRKPNKNWN</sequence>
<dbReference type="EMBL" id="LVXG01000023">
    <property type="protein sequence ID" value="OQP47278.1"/>
    <property type="molecule type" value="Genomic_DNA"/>
</dbReference>
<name>A0A1V9EMA3_9BACT</name>
<keyword evidence="7" id="KW-1185">Reference proteome</keyword>
<dbReference type="InterPro" id="IPR029044">
    <property type="entry name" value="Nucleotide-diphossugar_trans"/>
</dbReference>
<organism evidence="6 7">
    <name type="scientific">Niastella yeongjuensis</name>
    <dbReference type="NCBI Taxonomy" id="354355"/>
    <lineage>
        <taxon>Bacteria</taxon>
        <taxon>Pseudomonadati</taxon>
        <taxon>Bacteroidota</taxon>
        <taxon>Chitinophagia</taxon>
        <taxon>Chitinophagales</taxon>
        <taxon>Chitinophagaceae</taxon>
        <taxon>Niastella</taxon>
    </lineage>
</organism>
<dbReference type="InterPro" id="IPR001173">
    <property type="entry name" value="Glyco_trans_2-like"/>
</dbReference>
<evidence type="ECO:0000256" key="1">
    <source>
        <dbReference type="ARBA" id="ARBA00006739"/>
    </source>
</evidence>
<dbReference type="AlphaFoldDB" id="A0A1V9EMA3"/>
<dbReference type="SUPFAM" id="SSF53448">
    <property type="entry name" value="Nucleotide-diphospho-sugar transferases"/>
    <property type="match status" value="1"/>
</dbReference>
<feature type="domain" description="Glycosyltransferase 2-like" evidence="5">
    <location>
        <begin position="55"/>
        <end position="188"/>
    </location>
</feature>
<evidence type="ECO:0000256" key="4">
    <source>
        <dbReference type="SAM" id="Phobius"/>
    </source>
</evidence>
<dbReference type="PANTHER" id="PTHR43630:SF1">
    <property type="entry name" value="POLY-BETA-1,6-N-ACETYL-D-GLUCOSAMINE SYNTHASE"/>
    <property type="match status" value="1"/>
</dbReference>
<keyword evidence="3 6" id="KW-0808">Transferase</keyword>
<keyword evidence="2" id="KW-0328">Glycosyltransferase</keyword>
<dbReference type="Pfam" id="PF00535">
    <property type="entry name" value="Glycos_transf_2"/>
    <property type="match status" value="1"/>
</dbReference>